<feature type="domain" description="HTH cro/C1-type" evidence="4">
    <location>
        <begin position="22"/>
        <end position="78"/>
    </location>
</feature>
<dbReference type="Gene3D" id="2.130.10.10">
    <property type="entry name" value="YVTN repeat-like/Quinoprotein amine dehydrogenase"/>
    <property type="match status" value="3"/>
</dbReference>
<dbReference type="InterPro" id="IPR011047">
    <property type="entry name" value="Quinoprotein_ADH-like_sf"/>
</dbReference>
<dbReference type="PANTHER" id="PTHR22847">
    <property type="entry name" value="WD40 REPEAT PROTEIN"/>
    <property type="match status" value="1"/>
</dbReference>
<dbReference type="InterPro" id="IPR001387">
    <property type="entry name" value="Cro/C1-type_HTH"/>
</dbReference>
<dbReference type="InterPro" id="IPR027417">
    <property type="entry name" value="P-loop_NTPase"/>
</dbReference>
<dbReference type="PATRIC" id="fig|42234.21.peg.5905"/>
<sequence length="1238" mass="133822">MAGRPELPVDPEAGPVQRLAHALRELRRAAGGPAYRAMAERAGCAASTLSQAASGERLPSWPVVEGYARACGGDPALLEPLWKAAREQSHAAREPDADAPAPYRGLTRYETDDRHLFFGRERATAELKRLVCEQRLAVLFGASGSGKSSLLRAGLIPHLRDEAARHGRPAVLRVLTPGPRPATTYAHLLTPADGEPDSWVVVDQFEEVFTLCRDTAERTRFIDLLLTARDPDSRLRVLLAVRADFYARCGEHRRLADELCGAGLMLGPLTADELREVIVRPAQQAGLLVERELTARLVEEASGRPEALPMLSHALLETWRRCRGRALTLAAYEAAGGVRGAVAATAEDLYRQLTPAQARIARHLLLRMVEPGFGTPDTRRPLPCAELAEHTNPDLPLVLDRLTRARLLTADQDGVQLAHEALITRWPRLSGWVEEDRERLRHRSRLAEVARAWHDHGRDPGALYRGAALARAEELFLDHDLLTRTEHDFLTAALDSRDAEQRAATRATRRHRRLLTTLSAVLATALAVTAVAWSQHRYDQRQRNAIAARRVADVADALRTTDPRTALLLGVAAWRVSHLPESRRALLGSLTQPEDDAFTDPTPGTTPRRFLLDSGRTLLSVADGHWTAWDVATHTRRRNGALPTGEARDAGGDGRVIALDRPEGIRLWDTRASRWTGAPNPMPDWTDIQLGHDDALVRDTEDGRVRLRSATDGRILLQIPSPGVADPVLGADDRTAAVCPEHGTPQVWDTTARRRLPGAWDHATGLCDPDSDGHIPTTLSLDHGRLLALTADAVHVWDVRTGRVLATVADNGVSYASLSADGAFLATTDGGELCVWRLSEPAAPVLRHGLDNQNPYDGPAWDPARPALRYLEGGTVHTLDVTAAVTPDWRAHPLDQVLLSPDGTTVATAEHTGAHYTFRLASTRGGSARTLPSPPLPVPAGSTGSTDDVPLMAFDAHGTAFAYGVAAHGLDTTGQRLTVWDTWQGRVRRTLDLAPTPAEPVVTLALGPAGRTVHAVRIEPSGDLQAETWDTATGRRTRVLPGLPGFALAVSPDGGLLVGDNQVTVLPADPPTERDLVLGEEVTALAFGTDGTQLAAGAGTGRVALWDGRLWQRAGILRNVFPPSLDSTPESVSALALSPDGDTLAVGGSAGTLQLWDTHTQQPLGSPLTTSGEEVRTLSFSGDGTTLYAGSAHVPLQRYMVDPRTAVRTVCARAGGADLTPERWQTYIPDAPYRRLCD</sequence>
<dbReference type="Pfam" id="PF00400">
    <property type="entry name" value="WD40"/>
    <property type="match status" value="2"/>
</dbReference>
<dbReference type="AlphaFoldDB" id="A0A0L0JYK2"/>
<dbReference type="Pfam" id="PF13560">
    <property type="entry name" value="HTH_31"/>
    <property type="match status" value="1"/>
</dbReference>
<dbReference type="GO" id="GO:0003677">
    <property type="term" value="F:DNA binding"/>
    <property type="evidence" value="ECO:0007669"/>
    <property type="project" value="InterPro"/>
</dbReference>
<keyword evidence="1 3" id="KW-0853">WD repeat</keyword>
<organism evidence="5 6">
    <name type="scientific">Streptomyces acidiscabies</name>
    <dbReference type="NCBI Taxonomy" id="42234"/>
    <lineage>
        <taxon>Bacteria</taxon>
        <taxon>Bacillati</taxon>
        <taxon>Actinomycetota</taxon>
        <taxon>Actinomycetes</taxon>
        <taxon>Kitasatosporales</taxon>
        <taxon>Streptomycetaceae</taxon>
        <taxon>Streptomyces</taxon>
    </lineage>
</organism>
<evidence type="ECO:0000256" key="3">
    <source>
        <dbReference type="PROSITE-ProRule" id="PRU00221"/>
    </source>
</evidence>
<evidence type="ECO:0000313" key="5">
    <source>
        <dbReference type="EMBL" id="KND30598.1"/>
    </source>
</evidence>
<dbReference type="Proteomes" id="UP000037151">
    <property type="component" value="Unassembled WGS sequence"/>
</dbReference>
<name>A0A0L0JYK2_9ACTN</name>
<evidence type="ECO:0000313" key="6">
    <source>
        <dbReference type="Proteomes" id="UP000037151"/>
    </source>
</evidence>
<accession>A0A0L0JYK2</accession>
<dbReference type="RefSeq" id="WP_050373186.1">
    <property type="nucleotide sequence ID" value="NZ_KQ257829.1"/>
</dbReference>
<dbReference type="Gene3D" id="1.10.260.40">
    <property type="entry name" value="lambda repressor-like DNA-binding domains"/>
    <property type="match status" value="1"/>
</dbReference>
<dbReference type="EMBL" id="JPPY01000165">
    <property type="protein sequence ID" value="KND30598.1"/>
    <property type="molecule type" value="Genomic_DNA"/>
</dbReference>
<dbReference type="OrthoDB" id="134501at2"/>
<dbReference type="PROSITE" id="PS50294">
    <property type="entry name" value="WD_REPEATS_REGION"/>
    <property type="match status" value="1"/>
</dbReference>
<comment type="caution">
    <text evidence="5">The sequence shown here is derived from an EMBL/GenBank/DDBJ whole genome shotgun (WGS) entry which is preliminary data.</text>
</comment>
<feature type="repeat" description="WD" evidence="3">
    <location>
        <begin position="1125"/>
        <end position="1166"/>
    </location>
</feature>
<dbReference type="PROSITE" id="PS50082">
    <property type="entry name" value="WD_REPEATS_2"/>
    <property type="match status" value="1"/>
</dbReference>
<reference evidence="6" key="1">
    <citation type="submission" date="2014-07" db="EMBL/GenBank/DDBJ databases">
        <title>Genome sequencing of plant-pathogenic Streptomyces species.</title>
        <authorList>
            <person name="Harrison J."/>
            <person name="Sapp M."/>
            <person name="Thwaites R."/>
            <person name="Studholme D.J."/>
        </authorList>
    </citation>
    <scope>NUCLEOTIDE SEQUENCE [LARGE SCALE GENOMIC DNA]</scope>
    <source>
        <strain evidence="6">NCPPB 4445</strain>
    </source>
</reference>
<dbReference type="SUPFAM" id="SSF47413">
    <property type="entry name" value="lambda repressor-like DNA-binding domains"/>
    <property type="match status" value="1"/>
</dbReference>
<dbReference type="Pfam" id="PF20703">
    <property type="entry name" value="nSTAND1"/>
    <property type="match status" value="1"/>
</dbReference>
<gene>
    <name evidence="5" type="ORF">IQ63_28635</name>
</gene>
<dbReference type="CDD" id="cd00093">
    <property type="entry name" value="HTH_XRE"/>
    <property type="match status" value="1"/>
</dbReference>
<dbReference type="PANTHER" id="PTHR22847:SF637">
    <property type="entry name" value="WD REPEAT DOMAIN 5B"/>
    <property type="match status" value="1"/>
</dbReference>
<evidence type="ECO:0000256" key="2">
    <source>
        <dbReference type="ARBA" id="ARBA00022737"/>
    </source>
</evidence>
<evidence type="ECO:0000259" key="4">
    <source>
        <dbReference type="SMART" id="SM00530"/>
    </source>
</evidence>
<dbReference type="SUPFAM" id="SSF52540">
    <property type="entry name" value="P-loop containing nucleoside triphosphate hydrolases"/>
    <property type="match status" value="1"/>
</dbReference>
<dbReference type="InterPro" id="IPR001680">
    <property type="entry name" value="WD40_rpt"/>
</dbReference>
<dbReference type="SMART" id="SM00530">
    <property type="entry name" value="HTH_XRE"/>
    <property type="match status" value="1"/>
</dbReference>
<dbReference type="InterPro" id="IPR015943">
    <property type="entry name" value="WD40/YVTN_repeat-like_dom_sf"/>
</dbReference>
<dbReference type="SUPFAM" id="SSF50998">
    <property type="entry name" value="Quinoprotein alcohol dehydrogenase-like"/>
    <property type="match status" value="1"/>
</dbReference>
<dbReference type="SMART" id="SM00320">
    <property type="entry name" value="WD40"/>
    <property type="match status" value="3"/>
</dbReference>
<dbReference type="InterPro" id="IPR010982">
    <property type="entry name" value="Lambda_DNA-bd_dom_sf"/>
</dbReference>
<dbReference type="InterPro" id="IPR049052">
    <property type="entry name" value="nSTAND1"/>
</dbReference>
<proteinExistence type="predicted"/>
<dbReference type="SUPFAM" id="SSF69322">
    <property type="entry name" value="Tricorn protease domain 2"/>
    <property type="match status" value="1"/>
</dbReference>
<keyword evidence="2" id="KW-0677">Repeat</keyword>
<evidence type="ECO:0000256" key="1">
    <source>
        <dbReference type="ARBA" id="ARBA00022574"/>
    </source>
</evidence>
<protein>
    <recommendedName>
        <fullName evidence="4">HTH cro/C1-type domain-containing protein</fullName>
    </recommendedName>
</protein>
<dbReference type="Gene3D" id="3.40.50.300">
    <property type="entry name" value="P-loop containing nucleotide triphosphate hydrolases"/>
    <property type="match status" value="1"/>
</dbReference>